<dbReference type="RefSeq" id="WP_103725726.1">
    <property type="nucleotide sequence ID" value="NZ_PQNY01000006.1"/>
</dbReference>
<comment type="caution">
    <text evidence="5">The sequence shown here is derived from an EMBL/GenBank/DDBJ whole genome shotgun (WGS) entry which is preliminary data.</text>
</comment>
<protein>
    <submittedName>
        <fullName evidence="5">Carboxyl-terminal processing protease</fullName>
    </submittedName>
</protein>
<evidence type="ECO:0000256" key="3">
    <source>
        <dbReference type="ARBA" id="ARBA00022825"/>
    </source>
</evidence>
<dbReference type="SMART" id="SM00245">
    <property type="entry name" value="TSPc"/>
    <property type="match status" value="1"/>
</dbReference>
<dbReference type="Proteomes" id="UP000237056">
    <property type="component" value="Unassembled WGS sequence"/>
</dbReference>
<dbReference type="CDD" id="cd07560">
    <property type="entry name" value="Peptidase_S41_CPP"/>
    <property type="match status" value="1"/>
</dbReference>
<dbReference type="EMBL" id="PQNY01000006">
    <property type="protein sequence ID" value="POS01949.1"/>
    <property type="molecule type" value="Genomic_DNA"/>
</dbReference>
<dbReference type="InterPro" id="IPR040573">
    <property type="entry name" value="TSP_N"/>
</dbReference>
<reference evidence="5 6" key="1">
    <citation type="submission" date="2018-01" db="EMBL/GenBank/DDBJ databases">
        <title>Genomic Encyclopedia of Type Strains, Phase I: the one thousand microbial genomes (KMG-I) project.</title>
        <authorList>
            <person name="Goeker M."/>
        </authorList>
    </citation>
    <scope>NUCLEOTIDE SEQUENCE [LARGE SCALE GENOMIC DNA]</scope>
    <source>
        <strain evidence="5 6">DSM 17960</strain>
    </source>
</reference>
<evidence type="ECO:0000256" key="2">
    <source>
        <dbReference type="ARBA" id="ARBA00022801"/>
    </source>
</evidence>
<dbReference type="PANTHER" id="PTHR32060:SF22">
    <property type="entry name" value="CARBOXYL-TERMINAL-PROCESSING PEPTIDASE 3, CHLOROPLASTIC"/>
    <property type="match status" value="1"/>
</dbReference>
<evidence type="ECO:0000313" key="6">
    <source>
        <dbReference type="Proteomes" id="UP000237056"/>
    </source>
</evidence>
<feature type="domain" description="Tail specific protease" evidence="4">
    <location>
        <begin position="317"/>
        <end position="519"/>
    </location>
</feature>
<sequence length="671" mass="77290">MKKYLFLFCFISYFSKAQSHVETCQLLQKVNIIIQNNHYKPKPVDDSLSVYVFETFLDKLDEDHRIFLKPEIDFLEKYKFELDNAIVKQDCNFLDSFYNYYTTAIARKKEIITNLKYEQFNWKGTDTIYFSKKSFPFLQSQDKLYNATKKVISYEILQEIAETSTNKDSIIQNFESLSKKAIEKIFDAYECQYANIKLDYSSFEQLFVSTFCSYFDPHTDFFTQTSKSDFLSSVSSDNLSFGIIVSIDEKNEIIVDEVITGSNAYNTKKITSGDLLVKINVKDKEYNSTCSNRTIIEEILLSFEYKNADFTFRKKSGESYTVTLQKEILRDYNNAVYSLILPYNAKKYGYIKIPSFYSAQENGTTNTSDDVLSELVKLEKENIAGLVIDLQDNGGGAMNETLHLVEIFIDKGAIAAVQNRNKDVEIVKDEYPGMGYTGNLVVLINGFTASASEFFVNAIQDYKRGIVLGCNSYGKATMQSILPIDEESQNFVKITGDEFYRVTKKTNQYTGIQPDINLPYLFDSQIPREKSNKTAILNDEISKKIKYTPYTINNYNTILEKSQYRIANNPAIKEITDIAQQLEALYNNSFPPVAVEINNVMQQTHDTNLLWKKIENLTKKEYLVEVAYTQKDKTKIKKNPFLKSVFEDNSKAAKQSIYLQEALEVLQSMQE</sequence>
<dbReference type="GO" id="GO:0004175">
    <property type="term" value="F:endopeptidase activity"/>
    <property type="evidence" value="ECO:0007669"/>
    <property type="project" value="TreeGrafter"/>
</dbReference>
<keyword evidence="1 5" id="KW-0645">Protease</keyword>
<dbReference type="AlphaFoldDB" id="A0A2S4N8D6"/>
<proteinExistence type="predicted"/>
<gene>
    <name evidence="5" type="ORF">Q361_10611</name>
</gene>
<keyword evidence="3" id="KW-0720">Serine protease</keyword>
<dbReference type="Gene3D" id="3.90.226.10">
    <property type="entry name" value="2-enoyl-CoA Hydratase, Chain A, domain 1"/>
    <property type="match status" value="1"/>
</dbReference>
<dbReference type="OrthoDB" id="9812068at2"/>
<evidence type="ECO:0000256" key="1">
    <source>
        <dbReference type="ARBA" id="ARBA00022670"/>
    </source>
</evidence>
<accession>A0A2S4N8D6</accession>
<name>A0A2S4N8D6_9FLAO</name>
<dbReference type="InterPro" id="IPR029045">
    <property type="entry name" value="ClpP/crotonase-like_dom_sf"/>
</dbReference>
<dbReference type="GO" id="GO:0030288">
    <property type="term" value="C:outer membrane-bounded periplasmic space"/>
    <property type="evidence" value="ECO:0007669"/>
    <property type="project" value="TreeGrafter"/>
</dbReference>
<evidence type="ECO:0000313" key="5">
    <source>
        <dbReference type="EMBL" id="POS01949.1"/>
    </source>
</evidence>
<evidence type="ECO:0000259" key="4">
    <source>
        <dbReference type="SMART" id="SM00245"/>
    </source>
</evidence>
<dbReference type="InterPro" id="IPR004447">
    <property type="entry name" value="Peptidase_S41A"/>
</dbReference>
<dbReference type="InterPro" id="IPR005151">
    <property type="entry name" value="Tail-specific_protease"/>
</dbReference>
<dbReference type="PANTHER" id="PTHR32060">
    <property type="entry name" value="TAIL-SPECIFIC PROTEASE"/>
    <property type="match status" value="1"/>
</dbReference>
<dbReference type="GO" id="GO:0007165">
    <property type="term" value="P:signal transduction"/>
    <property type="evidence" value="ECO:0007669"/>
    <property type="project" value="TreeGrafter"/>
</dbReference>
<dbReference type="Pfam" id="PF17804">
    <property type="entry name" value="TSP_NTD"/>
    <property type="match status" value="1"/>
</dbReference>
<keyword evidence="6" id="KW-1185">Reference proteome</keyword>
<dbReference type="GO" id="GO:0006508">
    <property type="term" value="P:proteolysis"/>
    <property type="evidence" value="ECO:0007669"/>
    <property type="project" value="UniProtKB-KW"/>
</dbReference>
<dbReference type="SUPFAM" id="SSF52096">
    <property type="entry name" value="ClpP/crotonase"/>
    <property type="match status" value="1"/>
</dbReference>
<organism evidence="5 6">
    <name type="scientific">Flavobacterium croceum DSM 17960</name>
    <dbReference type="NCBI Taxonomy" id="1121886"/>
    <lineage>
        <taxon>Bacteria</taxon>
        <taxon>Pseudomonadati</taxon>
        <taxon>Bacteroidota</taxon>
        <taxon>Flavobacteriia</taxon>
        <taxon>Flavobacteriales</taxon>
        <taxon>Flavobacteriaceae</taxon>
        <taxon>Flavobacterium</taxon>
    </lineage>
</organism>
<dbReference type="Pfam" id="PF03572">
    <property type="entry name" value="Peptidase_S41"/>
    <property type="match status" value="1"/>
</dbReference>
<dbReference type="GO" id="GO:0008236">
    <property type="term" value="F:serine-type peptidase activity"/>
    <property type="evidence" value="ECO:0007669"/>
    <property type="project" value="UniProtKB-KW"/>
</dbReference>
<keyword evidence="2" id="KW-0378">Hydrolase</keyword>